<feature type="transmembrane region" description="Helical" evidence="7">
    <location>
        <begin position="55"/>
        <end position="75"/>
    </location>
</feature>
<feature type="transmembrane region" description="Helical" evidence="7">
    <location>
        <begin position="145"/>
        <end position="165"/>
    </location>
</feature>
<evidence type="ECO:0000256" key="7">
    <source>
        <dbReference type="SAM" id="Phobius"/>
    </source>
</evidence>
<evidence type="ECO:0000256" key="1">
    <source>
        <dbReference type="ARBA" id="ARBA00004651"/>
    </source>
</evidence>
<feature type="domain" description="Major facilitator superfamily (MFS) profile" evidence="8">
    <location>
        <begin position="21"/>
        <end position="449"/>
    </location>
</feature>
<feature type="transmembrane region" description="Helical" evidence="7">
    <location>
        <begin position="207"/>
        <end position="226"/>
    </location>
</feature>
<keyword evidence="10" id="KW-1185">Reference proteome</keyword>
<dbReference type="EMBL" id="WVHT01000004">
    <property type="protein sequence ID" value="MXV51531.1"/>
    <property type="molecule type" value="Genomic_DNA"/>
</dbReference>
<evidence type="ECO:0000256" key="6">
    <source>
        <dbReference type="ARBA" id="ARBA00023136"/>
    </source>
</evidence>
<organism evidence="9 10">
    <name type="scientific">Hufsiella arboris</name>
    <dbReference type="NCBI Taxonomy" id="2695275"/>
    <lineage>
        <taxon>Bacteria</taxon>
        <taxon>Pseudomonadati</taxon>
        <taxon>Bacteroidota</taxon>
        <taxon>Sphingobacteriia</taxon>
        <taxon>Sphingobacteriales</taxon>
        <taxon>Sphingobacteriaceae</taxon>
        <taxon>Hufsiella</taxon>
    </lineage>
</organism>
<dbReference type="Gene3D" id="1.20.1720.10">
    <property type="entry name" value="Multidrug resistance protein D"/>
    <property type="match status" value="1"/>
</dbReference>
<dbReference type="InterPro" id="IPR011701">
    <property type="entry name" value="MFS"/>
</dbReference>
<sequence length="513" mass="54001">MSTVIPEISVPALAGRKEWIGLAVLALPTLLISMDTTVIYLALPEISAALQPGNSQLLWITDIYGFMEAGFLITMGTLGDRIGRRKLLLAGAVCFAIASVFAAFSSSTGMLIAARGLLGVAGATLLPSTLAILRNMFHDDKQRTMAIGIWTTFFSAGTVLGPFVGGLLLTHFWWGSVFLMGAPVMLAFIIVGPMFFPEFKDPHPGTFDLLSVALLLFSVLSFVYGIKSFAESGPTAISAITLAVGVIAGLVFLRRQQVLAHPLIDMTLFRIRKFNAALIVLALALFTWAGIFFFVGQYLQLVLGLSPFKAGLATIPSALMSIVSCITAPILVKHFNRGNLTAAGLSLMGAGLLVLSFVDQDGLPLLICAGVLISAGCGMLVTINTDIVVAAAPPNKTGAAAGISETCTNLGSSLGIALLGSIGAIVYRMTMADVNIPGLSADLLEPAKQTIGNTRLISDQLDPARSHQLIEAAKNAFIRSFQITGLFHAATLLISALVAKVVLPGLFKQEPQG</sequence>
<comment type="subcellular location">
    <subcellularLocation>
        <location evidence="1">Cell membrane</location>
        <topology evidence="1">Multi-pass membrane protein</topology>
    </subcellularLocation>
</comment>
<feature type="transmembrane region" description="Helical" evidence="7">
    <location>
        <begin position="364"/>
        <end position="383"/>
    </location>
</feature>
<dbReference type="SUPFAM" id="SSF103473">
    <property type="entry name" value="MFS general substrate transporter"/>
    <property type="match status" value="1"/>
</dbReference>
<dbReference type="GO" id="GO:0005886">
    <property type="term" value="C:plasma membrane"/>
    <property type="evidence" value="ECO:0007669"/>
    <property type="project" value="UniProtKB-SubCell"/>
</dbReference>
<keyword evidence="6 7" id="KW-0472">Membrane</keyword>
<dbReference type="Pfam" id="PF07690">
    <property type="entry name" value="MFS_1"/>
    <property type="match status" value="1"/>
</dbReference>
<evidence type="ECO:0000256" key="3">
    <source>
        <dbReference type="ARBA" id="ARBA00022475"/>
    </source>
</evidence>
<feature type="transmembrane region" description="Helical" evidence="7">
    <location>
        <begin position="486"/>
        <end position="507"/>
    </location>
</feature>
<feature type="transmembrane region" description="Helical" evidence="7">
    <location>
        <begin position="232"/>
        <end position="253"/>
    </location>
</feature>
<gene>
    <name evidence="9" type="ORF">GS399_11165</name>
</gene>
<feature type="transmembrane region" description="Helical" evidence="7">
    <location>
        <begin position="20"/>
        <end position="43"/>
    </location>
</feature>
<reference evidence="9 10" key="1">
    <citation type="submission" date="2019-11" db="EMBL/GenBank/DDBJ databases">
        <title>Pedobacter sp. HMF7647 Genome sequencing and assembly.</title>
        <authorList>
            <person name="Kang H."/>
            <person name="Kim H."/>
            <person name="Joh K."/>
        </authorList>
    </citation>
    <scope>NUCLEOTIDE SEQUENCE [LARGE SCALE GENOMIC DNA]</scope>
    <source>
        <strain evidence="9 10">HMF7647</strain>
    </source>
</reference>
<dbReference type="InterPro" id="IPR036259">
    <property type="entry name" value="MFS_trans_sf"/>
</dbReference>
<keyword evidence="2" id="KW-0813">Transport</keyword>
<dbReference type="PROSITE" id="PS50850">
    <property type="entry name" value="MFS"/>
    <property type="match status" value="1"/>
</dbReference>
<feature type="transmembrane region" description="Helical" evidence="7">
    <location>
        <begin position="311"/>
        <end position="332"/>
    </location>
</feature>
<comment type="caution">
    <text evidence="9">The sequence shown here is derived from an EMBL/GenBank/DDBJ whole genome shotgun (WGS) entry which is preliminary data.</text>
</comment>
<evidence type="ECO:0000313" key="9">
    <source>
        <dbReference type="EMBL" id="MXV51531.1"/>
    </source>
</evidence>
<dbReference type="CDD" id="cd17321">
    <property type="entry name" value="MFS_MMR_MDR_like"/>
    <property type="match status" value="1"/>
</dbReference>
<dbReference type="GO" id="GO:0022857">
    <property type="term" value="F:transmembrane transporter activity"/>
    <property type="evidence" value="ECO:0007669"/>
    <property type="project" value="InterPro"/>
</dbReference>
<dbReference type="InterPro" id="IPR020846">
    <property type="entry name" value="MFS_dom"/>
</dbReference>
<keyword evidence="4 7" id="KW-0812">Transmembrane</keyword>
<feature type="transmembrane region" description="Helical" evidence="7">
    <location>
        <begin position="87"/>
        <end position="106"/>
    </location>
</feature>
<evidence type="ECO:0000256" key="2">
    <source>
        <dbReference type="ARBA" id="ARBA00022448"/>
    </source>
</evidence>
<evidence type="ECO:0000313" key="10">
    <source>
        <dbReference type="Proteomes" id="UP000466586"/>
    </source>
</evidence>
<dbReference type="Proteomes" id="UP000466586">
    <property type="component" value="Unassembled WGS sequence"/>
</dbReference>
<dbReference type="Gene3D" id="1.20.1250.20">
    <property type="entry name" value="MFS general substrate transporter like domains"/>
    <property type="match status" value="1"/>
</dbReference>
<feature type="transmembrane region" description="Helical" evidence="7">
    <location>
        <begin position="339"/>
        <end position="358"/>
    </location>
</feature>
<protein>
    <submittedName>
        <fullName evidence="9">MFS transporter</fullName>
    </submittedName>
</protein>
<dbReference type="PRINTS" id="PR01036">
    <property type="entry name" value="TCRTETB"/>
</dbReference>
<accession>A0A7K1YB09</accession>
<feature type="transmembrane region" description="Helical" evidence="7">
    <location>
        <begin position="274"/>
        <end position="299"/>
    </location>
</feature>
<dbReference type="PANTHER" id="PTHR42718">
    <property type="entry name" value="MAJOR FACILITATOR SUPERFAMILY MULTIDRUG TRANSPORTER MFSC"/>
    <property type="match status" value="1"/>
</dbReference>
<dbReference type="PANTHER" id="PTHR42718:SF47">
    <property type="entry name" value="METHYL VIOLOGEN RESISTANCE PROTEIN SMVA"/>
    <property type="match status" value="1"/>
</dbReference>
<evidence type="ECO:0000256" key="4">
    <source>
        <dbReference type="ARBA" id="ARBA00022692"/>
    </source>
</evidence>
<feature type="transmembrane region" description="Helical" evidence="7">
    <location>
        <begin position="112"/>
        <end position="133"/>
    </location>
</feature>
<keyword evidence="5 7" id="KW-1133">Transmembrane helix</keyword>
<dbReference type="AlphaFoldDB" id="A0A7K1YB09"/>
<feature type="transmembrane region" description="Helical" evidence="7">
    <location>
        <begin position="171"/>
        <end position="195"/>
    </location>
</feature>
<dbReference type="RefSeq" id="WP_160844698.1">
    <property type="nucleotide sequence ID" value="NZ_WVHT01000004.1"/>
</dbReference>
<name>A0A7K1YB09_9SPHI</name>
<evidence type="ECO:0000259" key="8">
    <source>
        <dbReference type="PROSITE" id="PS50850"/>
    </source>
</evidence>
<proteinExistence type="predicted"/>
<evidence type="ECO:0000256" key="5">
    <source>
        <dbReference type="ARBA" id="ARBA00022989"/>
    </source>
</evidence>
<keyword evidence="3" id="KW-1003">Cell membrane</keyword>